<dbReference type="SMART" id="SM00061">
    <property type="entry name" value="MATH"/>
    <property type="match status" value="1"/>
</dbReference>
<dbReference type="InterPro" id="IPR001293">
    <property type="entry name" value="Znf_TRAF"/>
</dbReference>
<dbReference type="OrthoDB" id="5574452at2759"/>
<evidence type="ECO:0000259" key="9">
    <source>
        <dbReference type="PROSITE" id="PS50089"/>
    </source>
</evidence>
<evidence type="ECO:0000256" key="3">
    <source>
        <dbReference type="ARBA" id="ARBA00022723"/>
    </source>
</evidence>
<evidence type="ECO:0000256" key="5">
    <source>
        <dbReference type="ARBA" id="ARBA00022771"/>
    </source>
</evidence>
<evidence type="ECO:0000256" key="1">
    <source>
        <dbReference type="ARBA" id="ARBA00004496"/>
    </source>
</evidence>
<dbReference type="GO" id="GO:0031625">
    <property type="term" value="F:ubiquitin protein ligase binding"/>
    <property type="evidence" value="ECO:0007669"/>
    <property type="project" value="TreeGrafter"/>
</dbReference>
<dbReference type="Proteomes" id="UP000504617">
    <property type="component" value="Unplaced"/>
</dbReference>
<comment type="subcellular location">
    <subcellularLocation>
        <location evidence="1 7">Cytoplasm</location>
    </subcellularLocation>
</comment>
<dbReference type="Gene3D" id="2.60.210.10">
    <property type="entry name" value="Apoptosis, Tumor Necrosis Factor Receptor Associated Protein 2, Chain A"/>
    <property type="match status" value="1"/>
</dbReference>
<dbReference type="PANTHER" id="PTHR10131">
    <property type="entry name" value="TNF RECEPTOR ASSOCIATED FACTOR"/>
    <property type="match status" value="1"/>
</dbReference>
<reference evidence="13" key="1">
    <citation type="submission" date="2025-08" db="UniProtKB">
        <authorList>
            <consortium name="RefSeq"/>
        </authorList>
    </citation>
    <scope>IDENTIFICATION</scope>
    <source>
        <tissue evidence="13">Skeletal muscle</tissue>
    </source>
</reference>
<dbReference type="GeneID" id="106551046"/>
<dbReference type="KEGG" id="tsr:106551046"/>
<gene>
    <name evidence="13" type="primary">TRAF4</name>
</gene>
<dbReference type="InterPro" id="IPR002083">
    <property type="entry name" value="MATH/TRAF_dom"/>
</dbReference>
<dbReference type="SUPFAM" id="SSF49599">
    <property type="entry name" value="TRAF domain-like"/>
    <property type="match status" value="2"/>
</dbReference>
<feature type="zinc finger region" description="TRAF-type" evidence="8">
    <location>
        <begin position="159"/>
        <end position="215"/>
    </location>
</feature>
<dbReference type="FunFam" id="3.30.40.10:FF:000649">
    <property type="entry name" value="TNF receptor-associated factor"/>
    <property type="match status" value="1"/>
</dbReference>
<evidence type="ECO:0000259" key="10">
    <source>
        <dbReference type="PROSITE" id="PS50144"/>
    </source>
</evidence>
<feature type="zinc finger region" description="TRAF-type" evidence="8">
    <location>
        <begin position="105"/>
        <end position="157"/>
    </location>
</feature>
<dbReference type="GO" id="GO:0046330">
    <property type="term" value="P:positive regulation of JNK cascade"/>
    <property type="evidence" value="ECO:0007669"/>
    <property type="project" value="InterPro"/>
</dbReference>
<keyword evidence="12" id="KW-1185">Reference proteome</keyword>
<dbReference type="InterPro" id="IPR008974">
    <property type="entry name" value="TRAF-like"/>
</dbReference>
<name>A0A6I9YJI3_9SAUR</name>
<evidence type="ECO:0000256" key="7">
    <source>
        <dbReference type="PIRNR" id="PIRNR015614"/>
    </source>
</evidence>
<dbReference type="CDD" id="cd03781">
    <property type="entry name" value="MATH_TRAF4"/>
    <property type="match status" value="1"/>
</dbReference>
<comment type="similarity">
    <text evidence="7">Belongs to the TNF receptor-associated factor family.</text>
</comment>
<keyword evidence="5 8" id="KW-0863">Zinc-finger</keyword>
<dbReference type="InterPro" id="IPR049342">
    <property type="entry name" value="TRAF1-6_MATH_dom"/>
</dbReference>
<dbReference type="PANTHER" id="PTHR10131:SF94">
    <property type="entry name" value="TNF RECEPTOR-ASSOCIATED FACTOR 4"/>
    <property type="match status" value="1"/>
</dbReference>
<evidence type="ECO:0000313" key="12">
    <source>
        <dbReference type="Proteomes" id="UP000504617"/>
    </source>
</evidence>
<dbReference type="PROSITE" id="PS00518">
    <property type="entry name" value="ZF_RING_1"/>
    <property type="match status" value="1"/>
</dbReference>
<dbReference type="GO" id="GO:0042981">
    <property type="term" value="P:regulation of apoptotic process"/>
    <property type="evidence" value="ECO:0007669"/>
    <property type="project" value="InterPro"/>
</dbReference>
<evidence type="ECO:0000256" key="6">
    <source>
        <dbReference type="ARBA" id="ARBA00022833"/>
    </source>
</evidence>
<dbReference type="GO" id="GO:0043122">
    <property type="term" value="P:regulation of canonical NF-kappaB signal transduction"/>
    <property type="evidence" value="ECO:0007669"/>
    <property type="project" value="TreeGrafter"/>
</dbReference>
<dbReference type="GO" id="GO:0005164">
    <property type="term" value="F:tumor necrosis factor receptor binding"/>
    <property type="evidence" value="ECO:0007669"/>
    <property type="project" value="UniProtKB-UniRule"/>
</dbReference>
<dbReference type="GO" id="GO:0008270">
    <property type="term" value="F:zinc ion binding"/>
    <property type="evidence" value="ECO:0007669"/>
    <property type="project" value="UniProtKB-UniRule"/>
</dbReference>
<feature type="domain" description="TRAF-type" evidence="11">
    <location>
        <begin position="105"/>
        <end position="157"/>
    </location>
</feature>
<evidence type="ECO:0000256" key="2">
    <source>
        <dbReference type="ARBA" id="ARBA00022490"/>
    </source>
</evidence>
<dbReference type="PIRSF" id="PIRSF015614">
    <property type="entry name" value="TRAF"/>
    <property type="match status" value="1"/>
</dbReference>
<sequence>MPGFDYKFLEKPKRRLLCPLCAKAMREPVRVSTCGHRFCDTCLQEFLRTFPTSHFLPPPGHFLVASHPPACPPESPPWKVPEANGPPSSPFPFSDSFCPPPFQNHQGVCPQESVYCENKCGARMMRRLLSPHMLAECPKRTQPCSYCAKEFLYDTIQNHEYQCPRYPVPCPNQCGAPNIAREDLSGHVKENCSTALALCPFREAGCKHRCPKVSLGRHLDENTKLHLGLMGALVARQRQELAELRREVEELAVGSDGVLIWKISDYGRKLQEARLRSNYESFSPPFYTHRYGYRLQVSVFLNGNGSGEGSHLSVYIRVLPGQYDNLLEWPFAYRVTFSLLDQSDPSLSKPQHITETFLPDPAWKNFQKPGTGRTSLDESLLGFGYPKFISHEDIKKRNYVRDNAVFLKASVEIPPKILS</sequence>
<evidence type="ECO:0000256" key="8">
    <source>
        <dbReference type="PROSITE-ProRule" id="PRU00207"/>
    </source>
</evidence>
<keyword evidence="4" id="KW-0677">Repeat</keyword>
<dbReference type="PROSITE" id="PS50144">
    <property type="entry name" value="MATH"/>
    <property type="match status" value="1"/>
</dbReference>
<feature type="domain" description="RING-type" evidence="9">
    <location>
        <begin position="18"/>
        <end position="72"/>
    </location>
</feature>
<dbReference type="InterPro" id="IPR001841">
    <property type="entry name" value="Znf_RING"/>
</dbReference>
<dbReference type="Pfam" id="PF02176">
    <property type="entry name" value="zf-TRAF"/>
    <property type="match status" value="1"/>
</dbReference>
<keyword evidence="13" id="KW-0675">Receptor</keyword>
<dbReference type="InterPro" id="IPR037307">
    <property type="entry name" value="TRAF4_MATH"/>
</dbReference>
<dbReference type="InterPro" id="IPR013083">
    <property type="entry name" value="Znf_RING/FYVE/PHD"/>
</dbReference>
<dbReference type="PROSITE" id="PS50089">
    <property type="entry name" value="ZF_RING_2"/>
    <property type="match status" value="1"/>
</dbReference>
<dbReference type="InterPro" id="IPR018957">
    <property type="entry name" value="Znf_C3HC4_RING-type"/>
</dbReference>
<feature type="domain" description="MATH" evidence="10">
    <location>
        <begin position="256"/>
        <end position="411"/>
    </location>
</feature>
<organism evidence="12 13">
    <name type="scientific">Thamnophis sirtalis</name>
    <dbReference type="NCBI Taxonomy" id="35019"/>
    <lineage>
        <taxon>Eukaryota</taxon>
        <taxon>Metazoa</taxon>
        <taxon>Chordata</taxon>
        <taxon>Craniata</taxon>
        <taxon>Vertebrata</taxon>
        <taxon>Euteleostomi</taxon>
        <taxon>Lepidosauria</taxon>
        <taxon>Squamata</taxon>
        <taxon>Bifurcata</taxon>
        <taxon>Unidentata</taxon>
        <taxon>Episquamata</taxon>
        <taxon>Toxicofera</taxon>
        <taxon>Serpentes</taxon>
        <taxon>Colubroidea</taxon>
        <taxon>Colubridae</taxon>
        <taxon>Natricinae</taxon>
        <taxon>Thamnophis</taxon>
    </lineage>
</organism>
<dbReference type="CTD" id="9618"/>
<dbReference type="Gene3D" id="3.30.40.10">
    <property type="entry name" value="Zinc/RING finger domain, C3HC4 (zinc finger)"/>
    <property type="match status" value="3"/>
</dbReference>
<keyword evidence="3 7" id="KW-0479">Metal-binding</keyword>
<dbReference type="PROSITE" id="PS50145">
    <property type="entry name" value="ZF_TRAF"/>
    <property type="match status" value="2"/>
</dbReference>
<dbReference type="AlphaFoldDB" id="A0A6I9YJI3"/>
<evidence type="ECO:0000313" key="13">
    <source>
        <dbReference type="RefSeq" id="XP_013924528.1"/>
    </source>
</evidence>
<dbReference type="FunFam" id="3.30.40.10:FF:000381">
    <property type="entry name" value="TNF receptor-associated factor"/>
    <property type="match status" value="1"/>
</dbReference>
<dbReference type="GO" id="GO:0007165">
    <property type="term" value="P:signal transduction"/>
    <property type="evidence" value="ECO:0007669"/>
    <property type="project" value="InterPro"/>
</dbReference>
<dbReference type="InterPro" id="IPR012227">
    <property type="entry name" value="TNF_rcpt-assoc_TRAF_met"/>
</dbReference>
<accession>A0A6I9YJI3</accession>
<keyword evidence="6 7" id="KW-0862">Zinc</keyword>
<evidence type="ECO:0000256" key="4">
    <source>
        <dbReference type="ARBA" id="ARBA00022737"/>
    </source>
</evidence>
<dbReference type="Pfam" id="PF00097">
    <property type="entry name" value="zf-C3HC4"/>
    <property type="match status" value="1"/>
</dbReference>
<dbReference type="FunFam" id="2.60.210.10:FF:000007">
    <property type="entry name" value="TNF receptor-associated factor"/>
    <property type="match status" value="1"/>
</dbReference>
<proteinExistence type="inferred from homology"/>
<protein>
    <recommendedName>
        <fullName evidence="7">TNF receptor-associated factor</fullName>
    </recommendedName>
</protein>
<dbReference type="Pfam" id="PF21355">
    <property type="entry name" value="TRAF-mep_MATH"/>
    <property type="match status" value="1"/>
</dbReference>
<keyword evidence="2 7" id="KW-0963">Cytoplasm</keyword>
<dbReference type="GO" id="GO:0005737">
    <property type="term" value="C:cytoplasm"/>
    <property type="evidence" value="ECO:0007669"/>
    <property type="project" value="UniProtKB-SubCell"/>
</dbReference>
<dbReference type="InterPro" id="IPR017907">
    <property type="entry name" value="Znf_RING_CS"/>
</dbReference>
<feature type="domain" description="TRAF-type" evidence="11">
    <location>
        <begin position="159"/>
        <end position="215"/>
    </location>
</feature>
<dbReference type="SUPFAM" id="SSF57850">
    <property type="entry name" value="RING/U-box"/>
    <property type="match status" value="1"/>
</dbReference>
<dbReference type="RefSeq" id="XP_013924528.1">
    <property type="nucleotide sequence ID" value="XM_014069053.1"/>
</dbReference>
<evidence type="ECO:0000259" key="11">
    <source>
        <dbReference type="PROSITE" id="PS50145"/>
    </source>
</evidence>